<keyword evidence="2" id="KW-1185">Reference proteome</keyword>
<dbReference type="EMBL" id="AP014633">
    <property type="protein sequence ID" value="BAP54551.1"/>
    <property type="molecule type" value="Genomic_DNA"/>
</dbReference>
<dbReference type="AlphaFoldDB" id="A0A090BU62"/>
<evidence type="ECO:0008006" key="3">
    <source>
        <dbReference type="Google" id="ProtNLM"/>
    </source>
</evidence>
<evidence type="ECO:0000313" key="1">
    <source>
        <dbReference type="EMBL" id="BAP54551.1"/>
    </source>
</evidence>
<gene>
    <name evidence="1" type="ORF">THII_0254</name>
</gene>
<dbReference type="Proteomes" id="UP000031623">
    <property type="component" value="Chromosome"/>
</dbReference>
<dbReference type="KEGG" id="tig:THII_0254"/>
<reference evidence="1 2" key="1">
    <citation type="journal article" date="2014" name="ISME J.">
        <title>Ecophysiology of Thioploca ingrica as revealed by the complete genome sequence supplemented with proteomic evidence.</title>
        <authorList>
            <person name="Kojima H."/>
            <person name="Ogura Y."/>
            <person name="Yamamoto N."/>
            <person name="Togashi T."/>
            <person name="Mori H."/>
            <person name="Watanabe T."/>
            <person name="Nemoto F."/>
            <person name="Kurokawa K."/>
            <person name="Hayashi T."/>
            <person name="Fukui M."/>
        </authorList>
    </citation>
    <scope>NUCLEOTIDE SEQUENCE [LARGE SCALE GENOMIC DNA]</scope>
</reference>
<dbReference type="STRING" id="40754.THII_0254"/>
<evidence type="ECO:0000313" key="2">
    <source>
        <dbReference type="Proteomes" id="UP000031623"/>
    </source>
</evidence>
<dbReference type="HOGENOM" id="CLU_2276172_0_0_6"/>
<organism evidence="1 2">
    <name type="scientific">Thioploca ingrica</name>
    <dbReference type="NCBI Taxonomy" id="40754"/>
    <lineage>
        <taxon>Bacteria</taxon>
        <taxon>Pseudomonadati</taxon>
        <taxon>Pseudomonadota</taxon>
        <taxon>Gammaproteobacteria</taxon>
        <taxon>Thiotrichales</taxon>
        <taxon>Thiotrichaceae</taxon>
        <taxon>Thioploca</taxon>
    </lineage>
</organism>
<name>A0A090BU62_9GAMM</name>
<protein>
    <recommendedName>
        <fullName evidence="3">DUF2283 domain-containing protein</fullName>
    </recommendedName>
</protein>
<sequence length="102" mass="11320">MEITYDEKKDTLLIQLNDKPIIGVIAYGNQVNVKLTKKGVGQITIREVKATGLLPIAISSPPELIELHNQSIPMKDGIKKLKKKCCKNYKKGKQCSNCPKLA</sequence>
<dbReference type="OrthoDB" id="8908516at2"/>
<proteinExistence type="predicted"/>
<accession>A0A090BU62</accession>